<reference evidence="1 2" key="1">
    <citation type="submission" date="2014-04" db="EMBL/GenBank/DDBJ databases">
        <authorList>
            <consortium name="DOE Joint Genome Institute"/>
            <person name="Kuo A."/>
            <person name="Kohler A."/>
            <person name="Nagy L.G."/>
            <person name="Floudas D."/>
            <person name="Copeland A."/>
            <person name="Barry K.W."/>
            <person name="Cichocki N."/>
            <person name="Veneault-Fourrey C."/>
            <person name="LaButti K."/>
            <person name="Lindquist E.A."/>
            <person name="Lipzen A."/>
            <person name="Lundell T."/>
            <person name="Morin E."/>
            <person name="Murat C."/>
            <person name="Sun H."/>
            <person name="Tunlid A."/>
            <person name="Henrissat B."/>
            <person name="Grigoriev I.V."/>
            <person name="Hibbett D.S."/>
            <person name="Martin F."/>
            <person name="Nordberg H.P."/>
            <person name="Cantor M.N."/>
            <person name="Hua S.X."/>
        </authorList>
    </citation>
    <scope>NUCLEOTIDE SEQUENCE [LARGE SCALE GENOMIC DNA]</scope>
    <source>
        <strain evidence="1 2">LaAM-08-1</strain>
    </source>
</reference>
<accession>A0A0C9YH48</accession>
<proteinExistence type="predicted"/>
<evidence type="ECO:0000313" key="2">
    <source>
        <dbReference type="Proteomes" id="UP000054477"/>
    </source>
</evidence>
<dbReference type="AlphaFoldDB" id="A0A0C9YH48"/>
<gene>
    <name evidence="1" type="ORF">K443DRAFT_81782</name>
</gene>
<evidence type="ECO:0000313" key="1">
    <source>
        <dbReference type="EMBL" id="KIK09697.1"/>
    </source>
</evidence>
<dbReference type="HOGENOM" id="CLU_2984523_0_0_1"/>
<protein>
    <submittedName>
        <fullName evidence="1">Uncharacterized protein</fullName>
    </submittedName>
</protein>
<name>A0A0C9YH48_9AGAR</name>
<dbReference type="Proteomes" id="UP000054477">
    <property type="component" value="Unassembled WGS sequence"/>
</dbReference>
<organism evidence="1 2">
    <name type="scientific">Laccaria amethystina LaAM-08-1</name>
    <dbReference type="NCBI Taxonomy" id="1095629"/>
    <lineage>
        <taxon>Eukaryota</taxon>
        <taxon>Fungi</taxon>
        <taxon>Dikarya</taxon>
        <taxon>Basidiomycota</taxon>
        <taxon>Agaricomycotina</taxon>
        <taxon>Agaricomycetes</taxon>
        <taxon>Agaricomycetidae</taxon>
        <taxon>Agaricales</taxon>
        <taxon>Agaricineae</taxon>
        <taxon>Hydnangiaceae</taxon>
        <taxon>Laccaria</taxon>
    </lineage>
</organism>
<reference evidence="2" key="2">
    <citation type="submission" date="2015-01" db="EMBL/GenBank/DDBJ databases">
        <title>Evolutionary Origins and Diversification of the Mycorrhizal Mutualists.</title>
        <authorList>
            <consortium name="DOE Joint Genome Institute"/>
            <consortium name="Mycorrhizal Genomics Consortium"/>
            <person name="Kohler A."/>
            <person name="Kuo A."/>
            <person name="Nagy L.G."/>
            <person name="Floudas D."/>
            <person name="Copeland A."/>
            <person name="Barry K.W."/>
            <person name="Cichocki N."/>
            <person name="Veneault-Fourrey C."/>
            <person name="LaButti K."/>
            <person name="Lindquist E.A."/>
            <person name="Lipzen A."/>
            <person name="Lundell T."/>
            <person name="Morin E."/>
            <person name="Murat C."/>
            <person name="Riley R."/>
            <person name="Ohm R."/>
            <person name="Sun H."/>
            <person name="Tunlid A."/>
            <person name="Henrissat B."/>
            <person name="Grigoriev I.V."/>
            <person name="Hibbett D.S."/>
            <person name="Martin F."/>
        </authorList>
    </citation>
    <scope>NUCLEOTIDE SEQUENCE [LARGE SCALE GENOMIC DNA]</scope>
    <source>
        <strain evidence="2">LaAM-08-1</strain>
    </source>
</reference>
<sequence>YFVEGSFFFFSSLRLTYLTVPNQPPVRLWNPKTPLVQSSPSLFSVLGLDFQALCRRGM</sequence>
<feature type="non-terminal residue" evidence="1">
    <location>
        <position position="1"/>
    </location>
</feature>
<keyword evidence="2" id="KW-1185">Reference proteome</keyword>
<dbReference type="EMBL" id="KN838537">
    <property type="protein sequence ID" value="KIK09697.1"/>
    <property type="molecule type" value="Genomic_DNA"/>
</dbReference>